<dbReference type="Proteomes" id="UP001228403">
    <property type="component" value="Unassembled WGS sequence"/>
</dbReference>
<comment type="caution">
    <text evidence="1">The sequence shown here is derived from an EMBL/GenBank/DDBJ whole genome shotgun (WGS) entry which is preliminary data.</text>
</comment>
<keyword evidence="2" id="KW-1185">Reference proteome</keyword>
<dbReference type="InterPro" id="IPR007398">
    <property type="entry name" value="BioG"/>
</dbReference>
<organism evidence="1 2">
    <name type="scientific">Bacteroides eggerthii</name>
    <dbReference type="NCBI Taxonomy" id="28111"/>
    <lineage>
        <taxon>Bacteria</taxon>
        <taxon>Pseudomonadati</taxon>
        <taxon>Bacteroidota</taxon>
        <taxon>Bacteroidia</taxon>
        <taxon>Bacteroidales</taxon>
        <taxon>Bacteroidaceae</taxon>
        <taxon>Bacteroides</taxon>
    </lineage>
</organism>
<dbReference type="SUPFAM" id="SSF53474">
    <property type="entry name" value="alpha/beta-Hydrolases"/>
    <property type="match status" value="1"/>
</dbReference>
<dbReference type="Gene3D" id="3.40.50.1820">
    <property type="entry name" value="alpha/beta hydrolase"/>
    <property type="match status" value="1"/>
</dbReference>
<evidence type="ECO:0000313" key="1">
    <source>
        <dbReference type="EMBL" id="MDM8145847.1"/>
    </source>
</evidence>
<sequence>MKQIFLHRTGQPRLLLFFAGWGADEHLFPYTPPAGYDLLLCYDYTDETFDYSLLGPYTEIRLLAWSLGVWTAARTLSGHTDRLTQCLALNGTLHPIDDTRGIPSAIFEGTLIRFTKQNLYKFRRRMCGTAEGLTTFMDHCPQRTPESLRAELAALHHRILSHPEPQSFSWDRALIGAQDLIFPTANQQNAWSNVPQLVLPGVAHYDECLFAGLIEGKEELWTSR</sequence>
<dbReference type="EMBL" id="JAUDCF010000016">
    <property type="protein sequence ID" value="MDM8145847.1"/>
    <property type="molecule type" value="Genomic_DNA"/>
</dbReference>
<name>A0ABT7U5P7_9BACE</name>
<reference evidence="2" key="2">
    <citation type="submission" date="2023-07" db="EMBL/GenBank/DDBJ databases">
        <title>Identification and characterization of horizontal gene transfer across gut microbiota members of farm animals based on homology search.</title>
        <authorList>
            <person name="Schwarzerova J."/>
            <person name="Nykrynova M."/>
            <person name="Jureckova K."/>
            <person name="Cejkova D."/>
            <person name="Rychlik I."/>
        </authorList>
    </citation>
    <scope>NUCLEOTIDE SEQUENCE [LARGE SCALE GENOMIC DNA]</scope>
    <source>
        <strain evidence="2">ET4</strain>
    </source>
</reference>
<accession>A0ABT7U5P7</accession>
<protein>
    <submittedName>
        <fullName evidence="1">DUF452 family protein</fullName>
    </submittedName>
</protein>
<reference evidence="1 2" key="1">
    <citation type="submission" date="2023-06" db="EMBL/GenBank/DDBJ databases">
        <authorList>
            <person name="Zeman M."/>
            <person name="Kubasova T."/>
            <person name="Jahodarova E."/>
            <person name="Nykrynova M."/>
            <person name="Rychlik I."/>
        </authorList>
    </citation>
    <scope>NUCLEOTIDE SEQUENCE [LARGE SCALE GENOMIC DNA]</scope>
    <source>
        <strain evidence="1 2">ET4</strain>
    </source>
</reference>
<gene>
    <name evidence="1" type="ORF">QUW02_07930</name>
</gene>
<dbReference type="Pfam" id="PF04301">
    <property type="entry name" value="BioG"/>
    <property type="match status" value="1"/>
</dbReference>
<proteinExistence type="predicted"/>
<dbReference type="InterPro" id="IPR029058">
    <property type="entry name" value="AB_hydrolase_fold"/>
</dbReference>
<evidence type="ECO:0000313" key="2">
    <source>
        <dbReference type="Proteomes" id="UP001228403"/>
    </source>
</evidence>